<keyword evidence="1" id="KW-0732">Signal</keyword>
<dbReference type="PANTHER" id="PTHR34296:SF2">
    <property type="entry name" value="ABC TRANSPORTER GUANOSINE-BINDING PROTEIN NUPN"/>
    <property type="match status" value="1"/>
</dbReference>
<organism evidence="2 3">
    <name type="scientific">Williamsoniiplasma lucivorax</name>
    <dbReference type="NCBI Taxonomy" id="209274"/>
    <lineage>
        <taxon>Bacteria</taxon>
        <taxon>Bacillati</taxon>
        <taxon>Mycoplasmatota</taxon>
        <taxon>Mollicutes</taxon>
        <taxon>Entomoplasmatales</taxon>
        <taxon>Williamsoniiplasma</taxon>
    </lineage>
</organism>
<feature type="signal peptide" evidence="1">
    <location>
        <begin position="1"/>
        <end position="18"/>
    </location>
</feature>
<dbReference type="AlphaFoldDB" id="A0A2S5RDU2"/>
<dbReference type="EMBL" id="PHNE01000002">
    <property type="protein sequence ID" value="PPE05509.1"/>
    <property type="molecule type" value="Genomic_DNA"/>
</dbReference>
<evidence type="ECO:0000313" key="2">
    <source>
        <dbReference type="EMBL" id="PPE05509.1"/>
    </source>
</evidence>
<dbReference type="InterPro" id="IPR050957">
    <property type="entry name" value="BMP_lipoprotein"/>
</dbReference>
<keyword evidence="3" id="KW-1185">Reference proteome</keyword>
<reference evidence="2 3" key="1">
    <citation type="submission" date="2017-11" db="EMBL/GenBank/DDBJ databases">
        <title>Genome sequence of Entomoplasma lucivorax PIPN-2 (ATCC 49196).</title>
        <authorList>
            <person name="Lo W.-S."/>
            <person name="Gasparich G.E."/>
            <person name="Kuo C.-H."/>
        </authorList>
    </citation>
    <scope>NUCLEOTIDE SEQUENCE [LARGE SCALE GENOMIC DNA]</scope>
    <source>
        <strain evidence="2 3">PIPN-2</strain>
    </source>
</reference>
<dbReference type="Gene3D" id="3.40.50.2300">
    <property type="match status" value="2"/>
</dbReference>
<dbReference type="Proteomes" id="UP000237865">
    <property type="component" value="Unassembled WGS sequence"/>
</dbReference>
<dbReference type="PANTHER" id="PTHR34296">
    <property type="entry name" value="TRANSCRIPTIONAL ACTIVATOR PROTEIN MED"/>
    <property type="match status" value="1"/>
</dbReference>
<dbReference type="RefSeq" id="WP_028126333.1">
    <property type="nucleotide sequence ID" value="NZ_PHNE01000002.1"/>
</dbReference>
<sequence length="575" mass="63463">MKKLITGLSLFVSLGVTTATVVSCIPAKFAEGLVGQRIVFITDGGNIRDKSFNESGWDSIIQYGAQIHQNLYQNNNRQEGDKVTFTEDQKDKAQSFDYASSWAGREFRLDQPMVDPSKSESWEPAKKASSNYVETAGHAMTDYYASYKMGLYKKADAILIAGFAHAGSVNKLIKWTEKEGKTLIFLDGVIDYAYKKNAQQQFELDQDGRKIPTKNKNTISVQFDSELSGFNAAWDAALWANMPKIDMTTGQWVPGNQLNGDASGDGRISMGAFGGISAKTAVDNTIWGYLVAVQLFNTIIAGQNFQLTDATGVVKNFTPQKIQFGNVGSDELSQVKVINKADPTWYTHSFSIGDANRSGLLPNLIKNQTDIIMGVAGPQTNDIAKEITGATYRPFVIGVDTDQVLTVGKDTKAEDRFITSSTKGLTQAAFALFKKSRSLKYIYKDESKKEIVGYVNGPEIEDGFLAKQEPDWTISSSRASDDKWMLGKNLAINALDFRKGIGKKIFDQLPKVYQQAGDTPEQYISAHAISEAIRMIMEENNVPSSHWTMTRDGIDGYESYFTRLLASLNRAGGQK</sequence>
<comment type="caution">
    <text evidence="2">The sequence shown here is derived from an EMBL/GenBank/DDBJ whole genome shotgun (WGS) entry which is preliminary data.</text>
</comment>
<dbReference type="PROSITE" id="PS51257">
    <property type="entry name" value="PROKAR_LIPOPROTEIN"/>
    <property type="match status" value="1"/>
</dbReference>
<proteinExistence type="predicted"/>
<accession>A0A2S5RDU2</accession>
<evidence type="ECO:0000313" key="3">
    <source>
        <dbReference type="Proteomes" id="UP000237865"/>
    </source>
</evidence>
<dbReference type="STRING" id="1399797.GCA_000518285_00098"/>
<gene>
    <name evidence="2" type="ORF">ELUCI_v1c06020</name>
</gene>
<name>A0A2S5RDU2_9MOLU</name>
<protein>
    <submittedName>
        <fullName evidence="2">Ribose/galactose ABC transporter substrate-binding protein</fullName>
    </submittedName>
</protein>
<feature type="chain" id="PRO_5015757914" evidence="1">
    <location>
        <begin position="19"/>
        <end position="575"/>
    </location>
</feature>
<evidence type="ECO:0000256" key="1">
    <source>
        <dbReference type="SAM" id="SignalP"/>
    </source>
</evidence>